<dbReference type="GO" id="GO:0005634">
    <property type="term" value="C:nucleus"/>
    <property type="evidence" value="ECO:0007669"/>
    <property type="project" value="UniProtKB-SubCell"/>
</dbReference>
<evidence type="ECO:0000313" key="9">
    <source>
        <dbReference type="EMBL" id="GMH30900.1"/>
    </source>
</evidence>
<organism evidence="9 10">
    <name type="scientific">Nepenthes gracilis</name>
    <name type="common">Slender pitcher plant</name>
    <dbReference type="NCBI Taxonomy" id="150966"/>
    <lineage>
        <taxon>Eukaryota</taxon>
        <taxon>Viridiplantae</taxon>
        <taxon>Streptophyta</taxon>
        <taxon>Embryophyta</taxon>
        <taxon>Tracheophyta</taxon>
        <taxon>Spermatophyta</taxon>
        <taxon>Magnoliopsida</taxon>
        <taxon>eudicotyledons</taxon>
        <taxon>Gunneridae</taxon>
        <taxon>Pentapetalae</taxon>
        <taxon>Caryophyllales</taxon>
        <taxon>Nepenthaceae</taxon>
        <taxon>Nepenthes</taxon>
    </lineage>
</organism>
<dbReference type="InterPro" id="IPR025756">
    <property type="entry name" value="Myb_CC_LHEQLE"/>
</dbReference>
<evidence type="ECO:0000256" key="5">
    <source>
        <dbReference type="ARBA" id="ARBA00023163"/>
    </source>
</evidence>
<keyword evidence="6" id="KW-0539">Nucleus</keyword>
<dbReference type="Pfam" id="PF14379">
    <property type="entry name" value="Myb_CC_LHEQLE"/>
    <property type="match status" value="1"/>
</dbReference>
<dbReference type="EMBL" id="BSYO01000039">
    <property type="protein sequence ID" value="GMH30900.1"/>
    <property type="molecule type" value="Genomic_DNA"/>
</dbReference>
<keyword evidence="3" id="KW-0805">Transcription regulation</keyword>
<feature type="region of interest" description="Disordered" evidence="7">
    <location>
        <begin position="355"/>
        <end position="375"/>
    </location>
</feature>
<feature type="compositionally biased region" description="Polar residues" evidence="7">
    <location>
        <begin position="439"/>
        <end position="453"/>
    </location>
</feature>
<evidence type="ECO:0000313" key="10">
    <source>
        <dbReference type="Proteomes" id="UP001279734"/>
    </source>
</evidence>
<keyword evidence="10" id="KW-1185">Reference proteome</keyword>
<comment type="caution">
    <text evidence="9">The sequence shown here is derived from an EMBL/GenBank/DDBJ whole genome shotgun (WGS) entry which is preliminary data.</text>
</comment>
<dbReference type="InterPro" id="IPR046955">
    <property type="entry name" value="PHR1-like"/>
</dbReference>
<evidence type="ECO:0000256" key="3">
    <source>
        <dbReference type="ARBA" id="ARBA00023015"/>
    </source>
</evidence>
<feature type="compositionally biased region" description="Basic and acidic residues" evidence="7">
    <location>
        <begin position="483"/>
        <end position="492"/>
    </location>
</feature>
<name>A0AAD3Y7W8_NEPGR</name>
<keyword evidence="4" id="KW-0175">Coiled coil</keyword>
<dbReference type="InterPro" id="IPR009057">
    <property type="entry name" value="Homeodomain-like_sf"/>
</dbReference>
<dbReference type="InterPro" id="IPR017930">
    <property type="entry name" value="Myb_dom"/>
</dbReference>
<dbReference type="PANTHER" id="PTHR31499:SF80">
    <property type="entry name" value="HTH MYB-TYPE DOMAIN-CONTAINING PROTEIN"/>
    <property type="match status" value="1"/>
</dbReference>
<evidence type="ECO:0000256" key="6">
    <source>
        <dbReference type="ARBA" id="ARBA00023242"/>
    </source>
</evidence>
<dbReference type="GO" id="GO:0003677">
    <property type="term" value="F:DNA binding"/>
    <property type="evidence" value="ECO:0007669"/>
    <property type="project" value="InterPro"/>
</dbReference>
<dbReference type="PROSITE" id="PS51294">
    <property type="entry name" value="HTH_MYB"/>
    <property type="match status" value="1"/>
</dbReference>
<accession>A0AAD3Y7W8</accession>
<dbReference type="InterPro" id="IPR001005">
    <property type="entry name" value="SANT/Myb"/>
</dbReference>
<feature type="region of interest" description="Disordered" evidence="7">
    <location>
        <begin position="433"/>
        <end position="524"/>
    </location>
</feature>
<comment type="subcellular location">
    <subcellularLocation>
        <location evidence="1">Nucleus</location>
    </subcellularLocation>
</comment>
<feature type="domain" description="HTH myb-type" evidence="8">
    <location>
        <begin position="298"/>
        <end position="358"/>
    </location>
</feature>
<keyword evidence="5" id="KW-0804">Transcription</keyword>
<evidence type="ECO:0000256" key="1">
    <source>
        <dbReference type="ARBA" id="ARBA00004123"/>
    </source>
</evidence>
<evidence type="ECO:0000259" key="8">
    <source>
        <dbReference type="PROSITE" id="PS51294"/>
    </source>
</evidence>
<proteinExistence type="inferred from homology"/>
<feature type="compositionally biased region" description="Basic and acidic residues" evidence="7">
    <location>
        <begin position="358"/>
        <end position="371"/>
    </location>
</feature>
<protein>
    <recommendedName>
        <fullName evidence="8">HTH myb-type domain-containing protein</fullName>
    </recommendedName>
</protein>
<evidence type="ECO:0000256" key="2">
    <source>
        <dbReference type="ARBA" id="ARBA00006783"/>
    </source>
</evidence>
<dbReference type="FunFam" id="1.10.10.60:FF:000002">
    <property type="entry name" value="Myb family transcription factor"/>
    <property type="match status" value="1"/>
</dbReference>
<dbReference type="Pfam" id="PF00249">
    <property type="entry name" value="Myb_DNA-binding"/>
    <property type="match status" value="1"/>
</dbReference>
<gene>
    <name evidence="9" type="ORF">Nepgr_032743</name>
</gene>
<dbReference type="Gene3D" id="1.10.10.60">
    <property type="entry name" value="Homeodomain-like"/>
    <property type="match status" value="1"/>
</dbReference>
<dbReference type="GO" id="GO:0003700">
    <property type="term" value="F:DNA-binding transcription factor activity"/>
    <property type="evidence" value="ECO:0007669"/>
    <property type="project" value="InterPro"/>
</dbReference>
<dbReference type="PANTHER" id="PTHR31499">
    <property type="entry name" value="MYB FAMILY TRANSCRIPTION FACTOR PHL11"/>
    <property type="match status" value="1"/>
</dbReference>
<dbReference type="NCBIfam" id="TIGR01557">
    <property type="entry name" value="myb_SHAQKYF"/>
    <property type="match status" value="1"/>
</dbReference>
<feature type="compositionally biased region" description="Polar residues" evidence="7">
    <location>
        <begin position="514"/>
        <end position="524"/>
    </location>
</feature>
<dbReference type="Proteomes" id="UP001279734">
    <property type="component" value="Unassembled WGS sequence"/>
</dbReference>
<evidence type="ECO:0000256" key="4">
    <source>
        <dbReference type="ARBA" id="ARBA00023054"/>
    </source>
</evidence>
<reference evidence="9" key="1">
    <citation type="submission" date="2023-05" db="EMBL/GenBank/DDBJ databases">
        <title>Nepenthes gracilis genome sequencing.</title>
        <authorList>
            <person name="Fukushima K."/>
        </authorList>
    </citation>
    <scope>NUCLEOTIDE SEQUENCE</scope>
    <source>
        <strain evidence="9">SING2019-196</strain>
    </source>
</reference>
<dbReference type="AlphaFoldDB" id="A0AAD3Y7W8"/>
<evidence type="ECO:0000256" key="7">
    <source>
        <dbReference type="SAM" id="MobiDB-lite"/>
    </source>
</evidence>
<dbReference type="SUPFAM" id="SSF46689">
    <property type="entry name" value="Homeodomain-like"/>
    <property type="match status" value="1"/>
</dbReference>
<dbReference type="InterPro" id="IPR006447">
    <property type="entry name" value="Myb_dom_plants"/>
</dbReference>
<sequence length="524" mass="57997">MEIGNELCLPKEIVFGKEGFDIFATFIVKGFDTMEQSVHEGPQVECTHIRRIDSDANETHSDSHLNYVPCFFGLLILGFLVEIFGPNMDGHPAISIQRLCAREFANLDASGAQSSSLPVISSTAVGKIQKLSGSHQVSMDRDFVKDPLVFHSNSISSNDDVIGSTTASHCTRANSSYSWPVDSLPGFHDFSGQNPVQSSQMQSNGSSADIMINEDLSKRNYWQEWADQLITDDETLNSNWNEFLVDVNVIDMGPKMSYQVSKPSSNLSNQEKHSQQQLSVMSAEVNAVVGPSSSAASAPTKLRMRWTPELHEAFVEAVKKLGGCEKATPKGVLKLMNVEGLTIYHVKSHLQKYRTARCRPESSEGPSDKKSTPLAELSSLDLKTGMDLTEALQLQMEVQKQLHEQLEIQRNLQLRIEEQGRYLQQMFDKQYKSGLNKLNDPSPTEPFAQTTDALCNLPPKNDPQVSPIQEEKAQQEPVPGKPASEENSEKSEWAANGPETKTTNDDDPPGIGPSNFQQSKHLKS</sequence>
<comment type="similarity">
    <text evidence="2">Belongs to the MYB-CC family.</text>
</comment>